<protein>
    <submittedName>
        <fullName evidence="2">DUF1294 domain-containing protein</fullName>
    </submittedName>
</protein>
<name>A0A6N8FFT0_9BACI</name>
<keyword evidence="1" id="KW-0812">Transmembrane</keyword>
<accession>A0A6N8FFT0</accession>
<keyword evidence="1" id="KW-0472">Membrane</keyword>
<feature type="transmembrane region" description="Helical" evidence="1">
    <location>
        <begin position="69"/>
        <end position="91"/>
    </location>
</feature>
<dbReference type="InterPro" id="IPR010718">
    <property type="entry name" value="DUF1294"/>
</dbReference>
<evidence type="ECO:0000256" key="1">
    <source>
        <dbReference type="SAM" id="Phobius"/>
    </source>
</evidence>
<dbReference type="InterPro" id="IPR012156">
    <property type="entry name" value="Cold_shock_CspA"/>
</dbReference>
<feature type="transmembrane region" description="Helical" evidence="1">
    <location>
        <begin position="36"/>
        <end position="57"/>
    </location>
</feature>
<reference evidence="2 3" key="1">
    <citation type="submission" date="2019-11" db="EMBL/GenBank/DDBJ databases">
        <authorList>
            <person name="Li X."/>
        </authorList>
    </citation>
    <scope>NUCLEOTIDE SEQUENCE [LARGE SCALE GENOMIC DNA]</scope>
    <source>
        <strain evidence="2 3">L9</strain>
    </source>
</reference>
<gene>
    <name evidence="2" type="ORF">GMD78_00580</name>
</gene>
<evidence type="ECO:0000313" key="2">
    <source>
        <dbReference type="EMBL" id="MUK86897.1"/>
    </source>
</evidence>
<keyword evidence="1" id="KW-1133">Transmembrane helix</keyword>
<dbReference type="AlphaFoldDB" id="A0A6N8FFT0"/>
<dbReference type="GO" id="GO:0003676">
    <property type="term" value="F:nucleic acid binding"/>
    <property type="evidence" value="ECO:0007669"/>
    <property type="project" value="InterPro"/>
</dbReference>
<feature type="transmembrane region" description="Helical" evidence="1">
    <location>
        <begin position="6"/>
        <end position="24"/>
    </location>
</feature>
<proteinExistence type="predicted"/>
<dbReference type="RefSeq" id="WP_155666122.1">
    <property type="nucleotide sequence ID" value="NZ_WOCA01000001.1"/>
</dbReference>
<comment type="caution">
    <text evidence="2">The sequence shown here is derived from an EMBL/GenBank/DDBJ whole genome shotgun (WGS) entry which is preliminary data.</text>
</comment>
<dbReference type="EMBL" id="WOCA01000001">
    <property type="protein sequence ID" value="MUK86897.1"/>
    <property type="molecule type" value="Genomic_DNA"/>
</dbReference>
<sequence>MYQIDVWLPYILAVNLIGFLFMGVDKRKAKNNQYRLPERTLWGIAILGGAIGSLVGMKVFRHKTKHRSFVIGMPLLIVVHLVLIVYINVFLS</sequence>
<organism evidence="2 3">
    <name type="scientific">Ornithinibacillus caprae</name>
    <dbReference type="NCBI Taxonomy" id="2678566"/>
    <lineage>
        <taxon>Bacteria</taxon>
        <taxon>Bacillati</taxon>
        <taxon>Bacillota</taxon>
        <taxon>Bacilli</taxon>
        <taxon>Bacillales</taxon>
        <taxon>Bacillaceae</taxon>
        <taxon>Ornithinibacillus</taxon>
    </lineage>
</organism>
<dbReference type="PIRSF" id="PIRSF002599">
    <property type="entry name" value="Cold_shock_A"/>
    <property type="match status" value="1"/>
</dbReference>
<evidence type="ECO:0000313" key="3">
    <source>
        <dbReference type="Proteomes" id="UP000469125"/>
    </source>
</evidence>
<dbReference type="Proteomes" id="UP000469125">
    <property type="component" value="Unassembled WGS sequence"/>
</dbReference>
<keyword evidence="3" id="KW-1185">Reference proteome</keyword>
<dbReference type="Pfam" id="PF06961">
    <property type="entry name" value="DUF1294"/>
    <property type="match status" value="1"/>
</dbReference>